<dbReference type="AlphaFoldDB" id="A0AAV2TK54"/>
<dbReference type="Proteomes" id="UP001497525">
    <property type="component" value="Unassembled WGS sequence"/>
</dbReference>
<sequence>MGTALVNQKVTTDQSMTLDLLVNQLYYFNARGRAETIRLTFVMSGIQFEDCRIEGRDWAALKPKTPTGRLPYLEVTAADGTIRSYDESGAIVRWLAKSHDLMGNSNEQYYRIERVIGQCTDIDNEMVGIFHAKTDEDKVSRSRKFQKESGVKLLKLLKESLLESTDKFVAGSNVTLGNLTLMTTVDLVDAHFAELMKNQFPELLKHRQDVLSCHPKLAEYVKSRPVSQW</sequence>
<dbReference type="PANTHER" id="PTHR11571">
    <property type="entry name" value="GLUTATHIONE S-TRANSFERASE"/>
    <property type="match status" value="1"/>
</dbReference>
<dbReference type="InterPro" id="IPR050213">
    <property type="entry name" value="GST_superfamily"/>
</dbReference>
<dbReference type="GO" id="GO:0006749">
    <property type="term" value="P:glutathione metabolic process"/>
    <property type="evidence" value="ECO:0007669"/>
    <property type="project" value="TreeGrafter"/>
</dbReference>
<evidence type="ECO:0000256" key="2">
    <source>
        <dbReference type="ARBA" id="ARBA00003701"/>
    </source>
</evidence>
<dbReference type="InterPro" id="IPR040079">
    <property type="entry name" value="Glutathione_S-Trfase"/>
</dbReference>
<comment type="subunit">
    <text evidence="4">Homodimer.</text>
</comment>
<evidence type="ECO:0000313" key="8">
    <source>
        <dbReference type="Proteomes" id="UP001497525"/>
    </source>
</evidence>
<dbReference type="InterPro" id="IPR010987">
    <property type="entry name" value="Glutathione-S-Trfase_C-like"/>
</dbReference>
<comment type="function">
    <text evidence="1">GST isoenzymes appear to play a central role in the parasite detoxification system. Other functions are also suspected including a role in increasing the solubility of haematin in the parasite gut.</text>
</comment>
<organism evidence="7 8">
    <name type="scientific">Calicophoron daubneyi</name>
    <name type="common">Rumen fluke</name>
    <name type="synonym">Paramphistomum daubneyi</name>
    <dbReference type="NCBI Taxonomy" id="300641"/>
    <lineage>
        <taxon>Eukaryota</taxon>
        <taxon>Metazoa</taxon>
        <taxon>Spiralia</taxon>
        <taxon>Lophotrochozoa</taxon>
        <taxon>Platyhelminthes</taxon>
        <taxon>Trematoda</taxon>
        <taxon>Digenea</taxon>
        <taxon>Plagiorchiida</taxon>
        <taxon>Pronocephalata</taxon>
        <taxon>Paramphistomoidea</taxon>
        <taxon>Paramphistomidae</taxon>
        <taxon>Calicophoron</taxon>
    </lineage>
</organism>
<dbReference type="PROSITE" id="PS50405">
    <property type="entry name" value="GST_CTER"/>
    <property type="match status" value="1"/>
</dbReference>
<dbReference type="GO" id="GO:0004364">
    <property type="term" value="F:glutathione transferase activity"/>
    <property type="evidence" value="ECO:0007669"/>
    <property type="project" value="UniProtKB-EC"/>
</dbReference>
<dbReference type="SFLD" id="SFLDG00363">
    <property type="entry name" value="AMPS_(cytGST):_Alpha-__Mu-__Pi"/>
    <property type="match status" value="1"/>
</dbReference>
<accession>A0AAV2TK54</accession>
<evidence type="ECO:0000313" key="7">
    <source>
        <dbReference type="EMBL" id="CAL5137847.1"/>
    </source>
</evidence>
<dbReference type="Gene3D" id="1.20.1050.10">
    <property type="match status" value="1"/>
</dbReference>
<dbReference type="Gene3D" id="3.40.30.10">
    <property type="entry name" value="Glutaredoxin"/>
    <property type="match status" value="1"/>
</dbReference>
<dbReference type="InterPro" id="IPR036249">
    <property type="entry name" value="Thioredoxin-like_sf"/>
</dbReference>
<dbReference type="EMBL" id="CAXLJL010000445">
    <property type="protein sequence ID" value="CAL5137847.1"/>
    <property type="molecule type" value="Genomic_DNA"/>
</dbReference>
<name>A0AAV2TK54_CALDB</name>
<proteinExistence type="inferred from homology"/>
<dbReference type="Pfam" id="PF14497">
    <property type="entry name" value="GST_C_3"/>
    <property type="match status" value="1"/>
</dbReference>
<evidence type="ECO:0000259" key="5">
    <source>
        <dbReference type="PROSITE" id="PS50404"/>
    </source>
</evidence>
<dbReference type="InterPro" id="IPR004046">
    <property type="entry name" value="GST_C"/>
</dbReference>
<dbReference type="PANTHER" id="PTHR11571:SF150">
    <property type="entry name" value="GLUTATHIONE S-TRANSFERASE"/>
    <property type="match status" value="1"/>
</dbReference>
<comment type="function">
    <text evidence="2">Conjugation of reduced glutathione to a wide number of exogenous and endogenous hydrophobic electrophiles.</text>
</comment>
<reference evidence="7" key="1">
    <citation type="submission" date="2024-06" db="EMBL/GenBank/DDBJ databases">
        <authorList>
            <person name="Liu X."/>
            <person name="Lenzi L."/>
            <person name="Haldenby T S."/>
            <person name="Uol C."/>
        </authorList>
    </citation>
    <scope>NUCLEOTIDE SEQUENCE</scope>
</reference>
<gene>
    <name evidence="7" type="ORF">CDAUBV1_LOCUS12330</name>
</gene>
<evidence type="ECO:0000256" key="1">
    <source>
        <dbReference type="ARBA" id="ARBA00002446"/>
    </source>
</evidence>
<comment type="caution">
    <text evidence="7">The sequence shown here is derived from an EMBL/GenBank/DDBJ whole genome shotgun (WGS) entry which is preliminary data.</text>
</comment>
<evidence type="ECO:0000259" key="6">
    <source>
        <dbReference type="PROSITE" id="PS50405"/>
    </source>
</evidence>
<dbReference type="PROSITE" id="PS50404">
    <property type="entry name" value="GST_NTER"/>
    <property type="match status" value="1"/>
</dbReference>
<dbReference type="SFLD" id="SFLDS00019">
    <property type="entry name" value="Glutathione_Transferase_(cytos"/>
    <property type="match status" value="1"/>
</dbReference>
<dbReference type="CDD" id="cd03039">
    <property type="entry name" value="GST_N_Sigma_like"/>
    <property type="match status" value="1"/>
</dbReference>
<dbReference type="SUPFAM" id="SSF52833">
    <property type="entry name" value="Thioredoxin-like"/>
    <property type="match status" value="1"/>
</dbReference>
<evidence type="ECO:0000256" key="4">
    <source>
        <dbReference type="ARBA" id="ARBA00011738"/>
    </source>
</evidence>
<feature type="domain" description="GST C-terminal" evidence="6">
    <location>
        <begin position="105"/>
        <end position="229"/>
    </location>
</feature>
<comment type="similarity">
    <text evidence="3">Belongs to the GST superfamily. Mu family.</text>
</comment>
<dbReference type="InterPro" id="IPR036282">
    <property type="entry name" value="Glutathione-S-Trfase_C_sf"/>
</dbReference>
<dbReference type="Pfam" id="PF13417">
    <property type="entry name" value="GST_N_3"/>
    <property type="match status" value="1"/>
</dbReference>
<dbReference type="SFLD" id="SFLDG01205">
    <property type="entry name" value="AMPS.1"/>
    <property type="match status" value="1"/>
</dbReference>
<dbReference type="SUPFAM" id="SSF47616">
    <property type="entry name" value="GST C-terminal domain-like"/>
    <property type="match status" value="1"/>
</dbReference>
<evidence type="ECO:0000256" key="3">
    <source>
        <dbReference type="ARBA" id="ARBA00005861"/>
    </source>
</evidence>
<dbReference type="InterPro" id="IPR004045">
    <property type="entry name" value="Glutathione_S-Trfase_N"/>
</dbReference>
<protein>
    <submittedName>
        <fullName evidence="7">Uncharacterized protein</fullName>
    </submittedName>
</protein>
<feature type="domain" description="GST N-terminal" evidence="5">
    <location>
        <begin position="21"/>
        <end position="103"/>
    </location>
</feature>